<dbReference type="AlphaFoldDB" id="A0AAD4D4S4"/>
<dbReference type="InterPro" id="IPR023213">
    <property type="entry name" value="CAT-like_dom_sf"/>
</dbReference>
<dbReference type="PANTHER" id="PTHR28037:SF1">
    <property type="entry name" value="ALCOHOL O-ACETYLTRANSFERASE 1-RELATED"/>
    <property type="match status" value="1"/>
</dbReference>
<dbReference type="Gene3D" id="3.30.559.30">
    <property type="entry name" value="Nonribosomal peptide synthetase, condensation domain"/>
    <property type="match status" value="1"/>
</dbReference>
<name>A0AAD4D4S4_9FUNG</name>
<accession>A0AAD4D4S4</accession>
<dbReference type="Proteomes" id="UP001194580">
    <property type="component" value="Unassembled WGS sequence"/>
</dbReference>
<protein>
    <recommendedName>
        <fullName evidence="3">Alcohol acetyltransferase</fullName>
    </recommendedName>
</protein>
<gene>
    <name evidence="1" type="ORF">BGZ95_003400</name>
</gene>
<sequence length="520" mass="57283">MSLPLVRKVSGTERYSVARANTLIYMNVVVGARLHELSKTGTSSQPRDHAQWVQLLTGPLTWLIQEHPNLSVVVGDHLSATPVFLQMASVDLSRVIRVTSIDRVADINKVLEEEHGIHFDFSNTELPLWRTVVVQVKEDGSFYVLHVYQHCIADGRAGLGVVEQLIEQLNIQAVAADEPYTLPSVVVIPSTLRAMPPPLEEIINCSPSPGLLIKEGLLALFLPASVKRALEKKYWSGEFDATLKVPNETEVVAMYLTKEETAQVAQSAKAHKTTVHAILLGAAAFATKAVFLSNSGDNQQDPTTTKMGMKLTTPVTLRPIVKPALTNYVQGNFTSEIASKDIKVKLDTGIWDLAYRFKKQLVAETTKPRPLLGHVGLLDYLPKETGGWEKFLTDQVKKEQHGREATLQISNLGIGLKQDQKSTDSTPAHFKVLDAMFSQASSITAASFTFSVVTANGVLAVTSSWQKSAFTGRDRGELHMREFKRILLEATQLERKDYRFREVFGASPTTAAAISTNKAQ</sequence>
<reference evidence="1" key="1">
    <citation type="journal article" date="2020" name="Fungal Divers.">
        <title>Resolving the Mortierellaceae phylogeny through synthesis of multi-gene phylogenetics and phylogenomics.</title>
        <authorList>
            <person name="Vandepol N."/>
            <person name="Liber J."/>
            <person name="Desiro A."/>
            <person name="Na H."/>
            <person name="Kennedy M."/>
            <person name="Barry K."/>
            <person name="Grigoriev I.V."/>
            <person name="Miller A.N."/>
            <person name="O'Donnell K."/>
            <person name="Stajich J.E."/>
            <person name="Bonito G."/>
        </authorList>
    </citation>
    <scope>NUCLEOTIDE SEQUENCE</scope>
    <source>
        <strain evidence="1">NRRL 28262</strain>
    </source>
</reference>
<dbReference type="PANTHER" id="PTHR28037">
    <property type="entry name" value="ALCOHOL O-ACETYLTRANSFERASE 1-RELATED"/>
    <property type="match status" value="1"/>
</dbReference>
<dbReference type="Gene3D" id="3.30.559.10">
    <property type="entry name" value="Chloramphenicol acetyltransferase-like domain"/>
    <property type="match status" value="1"/>
</dbReference>
<keyword evidence="2" id="KW-1185">Reference proteome</keyword>
<comment type="caution">
    <text evidence="1">The sequence shown here is derived from an EMBL/GenBank/DDBJ whole genome shotgun (WGS) entry which is preliminary data.</text>
</comment>
<evidence type="ECO:0000313" key="2">
    <source>
        <dbReference type="Proteomes" id="UP001194580"/>
    </source>
</evidence>
<dbReference type="Pfam" id="PF07247">
    <property type="entry name" value="AATase"/>
    <property type="match status" value="1"/>
</dbReference>
<dbReference type="InterPro" id="IPR010828">
    <property type="entry name" value="Atf2/Sli1-like"/>
</dbReference>
<evidence type="ECO:0008006" key="3">
    <source>
        <dbReference type="Google" id="ProtNLM"/>
    </source>
</evidence>
<dbReference type="SUPFAM" id="SSF52777">
    <property type="entry name" value="CoA-dependent acyltransferases"/>
    <property type="match status" value="2"/>
</dbReference>
<dbReference type="EMBL" id="JAAAIL010001778">
    <property type="protein sequence ID" value="KAG0265194.1"/>
    <property type="molecule type" value="Genomic_DNA"/>
</dbReference>
<organism evidence="1 2">
    <name type="scientific">Linnemannia exigua</name>
    <dbReference type="NCBI Taxonomy" id="604196"/>
    <lineage>
        <taxon>Eukaryota</taxon>
        <taxon>Fungi</taxon>
        <taxon>Fungi incertae sedis</taxon>
        <taxon>Mucoromycota</taxon>
        <taxon>Mortierellomycotina</taxon>
        <taxon>Mortierellomycetes</taxon>
        <taxon>Mortierellales</taxon>
        <taxon>Mortierellaceae</taxon>
        <taxon>Linnemannia</taxon>
    </lineage>
</organism>
<evidence type="ECO:0000313" key="1">
    <source>
        <dbReference type="EMBL" id="KAG0265194.1"/>
    </source>
</evidence>
<dbReference type="InterPro" id="IPR052058">
    <property type="entry name" value="Alcohol_O-acetyltransferase"/>
</dbReference>
<proteinExistence type="predicted"/>